<sequence length="45" mass="5072">MRRRNETACAEGKERYRGARPGRIGTAGKKVRRITAGKEKLCHCV</sequence>
<reference evidence="1" key="1">
    <citation type="submission" date="2009-07" db="EMBL/GenBank/DDBJ databases">
        <authorList>
            <person name="Weinstock G."/>
            <person name="Sodergren E."/>
            <person name="Clifton S."/>
            <person name="Fulton L."/>
            <person name="Fulton B."/>
            <person name="Courtney L."/>
            <person name="Fronick C."/>
            <person name="Harrison M."/>
            <person name="Strong C."/>
            <person name="Farmer C."/>
            <person name="Delahaunty K."/>
            <person name="Markovic C."/>
            <person name="Hall O."/>
            <person name="Minx P."/>
            <person name="Tomlinson C."/>
            <person name="Mitreva M."/>
            <person name="Nelson J."/>
            <person name="Hou S."/>
            <person name="Wollam A."/>
            <person name="Pepin K.H."/>
            <person name="Johnson M."/>
            <person name="Bhonagiri V."/>
            <person name="Nash W.E."/>
            <person name="Warren W."/>
            <person name="Chinwalla A."/>
            <person name="Mardis E.R."/>
            <person name="Wilson R.K."/>
        </authorList>
    </citation>
    <scope>NUCLEOTIDE SEQUENCE [LARGE SCALE GENOMIC DNA]</scope>
    <source>
        <strain evidence="1">DSM 14469</strain>
    </source>
</reference>
<gene>
    <name evidence="1" type="ORF">BRYFOR_07985</name>
</gene>
<accession>C6LH75</accession>
<dbReference type="EMBL" id="ACCL02000013">
    <property type="protein sequence ID" value="EET60134.1"/>
    <property type="molecule type" value="Genomic_DNA"/>
</dbReference>
<evidence type="ECO:0000313" key="2">
    <source>
        <dbReference type="Proteomes" id="UP000005561"/>
    </source>
</evidence>
<protein>
    <submittedName>
        <fullName evidence="1">Uncharacterized protein</fullName>
    </submittedName>
</protein>
<proteinExistence type="predicted"/>
<comment type="caution">
    <text evidence="1">The sequence shown here is derived from an EMBL/GenBank/DDBJ whole genome shotgun (WGS) entry which is preliminary data.</text>
</comment>
<evidence type="ECO:0000313" key="1">
    <source>
        <dbReference type="EMBL" id="EET60134.1"/>
    </source>
</evidence>
<name>C6LH75_9FIRM</name>
<organism evidence="1 2">
    <name type="scientific">Marvinbryantia formatexigens DSM 14469</name>
    <dbReference type="NCBI Taxonomy" id="478749"/>
    <lineage>
        <taxon>Bacteria</taxon>
        <taxon>Bacillati</taxon>
        <taxon>Bacillota</taxon>
        <taxon>Clostridia</taxon>
        <taxon>Lachnospirales</taxon>
        <taxon>Lachnospiraceae</taxon>
        <taxon>Marvinbryantia</taxon>
    </lineage>
</organism>
<dbReference type="AlphaFoldDB" id="C6LH75"/>
<dbReference type="Proteomes" id="UP000005561">
    <property type="component" value="Unassembled WGS sequence"/>
</dbReference>
<keyword evidence="2" id="KW-1185">Reference proteome</keyword>